<dbReference type="Proteomes" id="UP001480595">
    <property type="component" value="Unassembled WGS sequence"/>
</dbReference>
<name>A0ABR1W5E7_9PEZI</name>
<sequence>MHADQVAIANFDGPSIPSLVGTTSTTLRSVGIVVALVAIIALGKTASFASARIESQTGDVVPRTNHIEHVVVSSHSSVVLRSEENLPLDSNFAEPSDSDEETEVIDRMFHDIFPPPGHNENSYTALDQDQNHYIHLAGSQFGLDGLPSVRRGVRVPSSRWSSAASLSSESFDAGSGTAQLDEIRMIADSCHSPDFDYTCNSLRDDESVSVASMAVLFDQDESQDFP</sequence>
<reference evidence="2 3" key="1">
    <citation type="submission" date="2023-01" db="EMBL/GenBank/DDBJ databases">
        <title>Analysis of 21 Apiospora genomes using comparative genomics revels a genus with tremendous synthesis potential of carbohydrate active enzymes and secondary metabolites.</title>
        <authorList>
            <person name="Sorensen T."/>
        </authorList>
    </citation>
    <scope>NUCLEOTIDE SEQUENCE [LARGE SCALE GENOMIC DNA]</scope>
    <source>
        <strain evidence="2 3">CBS 135458</strain>
    </source>
</reference>
<keyword evidence="1" id="KW-1133">Transmembrane helix</keyword>
<dbReference type="EMBL" id="JAQQWL010000003">
    <property type="protein sequence ID" value="KAK8078722.1"/>
    <property type="molecule type" value="Genomic_DNA"/>
</dbReference>
<dbReference type="RefSeq" id="XP_066719793.1">
    <property type="nucleotide sequence ID" value="XM_066853938.1"/>
</dbReference>
<dbReference type="GeneID" id="92087001"/>
<keyword evidence="1" id="KW-0812">Transmembrane</keyword>
<organism evidence="2 3">
    <name type="scientific">Apiospora phragmitis</name>
    <dbReference type="NCBI Taxonomy" id="2905665"/>
    <lineage>
        <taxon>Eukaryota</taxon>
        <taxon>Fungi</taxon>
        <taxon>Dikarya</taxon>
        <taxon>Ascomycota</taxon>
        <taxon>Pezizomycotina</taxon>
        <taxon>Sordariomycetes</taxon>
        <taxon>Xylariomycetidae</taxon>
        <taxon>Amphisphaeriales</taxon>
        <taxon>Apiosporaceae</taxon>
        <taxon>Apiospora</taxon>
    </lineage>
</organism>
<evidence type="ECO:0000313" key="3">
    <source>
        <dbReference type="Proteomes" id="UP001480595"/>
    </source>
</evidence>
<evidence type="ECO:0000313" key="2">
    <source>
        <dbReference type="EMBL" id="KAK8078722.1"/>
    </source>
</evidence>
<protein>
    <submittedName>
        <fullName evidence="2">Uncharacterized protein</fullName>
    </submittedName>
</protein>
<feature type="transmembrane region" description="Helical" evidence="1">
    <location>
        <begin position="25"/>
        <end position="43"/>
    </location>
</feature>
<comment type="caution">
    <text evidence="2">The sequence shown here is derived from an EMBL/GenBank/DDBJ whole genome shotgun (WGS) entry which is preliminary data.</text>
</comment>
<keyword evidence="1" id="KW-0472">Membrane</keyword>
<gene>
    <name evidence="2" type="ORF">PG994_002529</name>
</gene>
<keyword evidence="3" id="KW-1185">Reference proteome</keyword>
<proteinExistence type="predicted"/>
<evidence type="ECO:0000256" key="1">
    <source>
        <dbReference type="SAM" id="Phobius"/>
    </source>
</evidence>
<accession>A0ABR1W5E7</accession>